<dbReference type="PROSITE" id="PS50111">
    <property type="entry name" value="CHEMOTAXIS_TRANSDUC_2"/>
    <property type="match status" value="1"/>
</dbReference>
<dbReference type="eggNOG" id="arCOG02372">
    <property type="taxonomic scope" value="Archaea"/>
</dbReference>
<evidence type="ECO:0000313" key="7">
    <source>
        <dbReference type="Proteomes" id="UP000002457"/>
    </source>
</evidence>
<dbReference type="HOGENOM" id="CLU_000445_107_20_2"/>
<dbReference type="EMBL" id="CP001338">
    <property type="protein sequence ID" value="ACL17082.1"/>
    <property type="molecule type" value="Genomic_DNA"/>
</dbReference>
<dbReference type="Gene3D" id="1.10.287.950">
    <property type="entry name" value="Methyl-accepting chemotaxis protein"/>
    <property type="match status" value="1"/>
</dbReference>
<dbReference type="GO" id="GO:0007165">
    <property type="term" value="P:signal transduction"/>
    <property type="evidence" value="ECO:0007669"/>
    <property type="project" value="UniProtKB-KW"/>
</dbReference>
<dbReference type="Proteomes" id="UP000002457">
    <property type="component" value="Chromosome"/>
</dbReference>
<dbReference type="PANTHER" id="PTHR32089:SF112">
    <property type="entry name" value="LYSOZYME-LIKE PROTEIN-RELATED"/>
    <property type="match status" value="1"/>
</dbReference>
<dbReference type="InterPro" id="IPR003660">
    <property type="entry name" value="HAMP_dom"/>
</dbReference>
<dbReference type="SMART" id="SM00283">
    <property type="entry name" value="MA"/>
    <property type="match status" value="1"/>
</dbReference>
<dbReference type="Pfam" id="PF00015">
    <property type="entry name" value="MCPsignal"/>
    <property type="match status" value="1"/>
</dbReference>
<reference evidence="6 7" key="1">
    <citation type="journal article" date="2015" name="Genome Announc.">
        <title>Complete Genome Sequence of Methanosphaerula palustris E1-9CT, a Hydrogenotrophic Methanogen Isolated from a Minerotrophic Fen Peatland.</title>
        <authorList>
            <person name="Cadillo-Quiroz H."/>
            <person name="Browne P."/>
            <person name="Kyrpides N."/>
            <person name="Woyke T."/>
            <person name="Goodwin L."/>
            <person name="Detter C."/>
            <person name="Yavitt J.B."/>
            <person name="Zinder S.H."/>
        </authorList>
    </citation>
    <scope>NUCLEOTIDE SEQUENCE [LARGE SCALE GENOMIC DNA]</scope>
    <source>
        <strain evidence="7">ATCC BAA-1556 / DSM 19958 / E1-9c</strain>
    </source>
</reference>
<dbReference type="InterPro" id="IPR004090">
    <property type="entry name" value="Chemotax_Me-accpt_rcpt"/>
</dbReference>
<feature type="domain" description="Methyl-accepting transducer" evidence="4">
    <location>
        <begin position="651"/>
        <end position="887"/>
    </location>
</feature>
<protein>
    <submittedName>
        <fullName evidence="6">Methyl-accepting chemotaxis sensory transducer with Pas/Pac sensor</fullName>
    </submittedName>
</protein>
<organism evidence="6 7">
    <name type="scientific">Methanosphaerula palustris (strain ATCC BAA-1556 / DSM 19958 / E1-9c)</name>
    <dbReference type="NCBI Taxonomy" id="521011"/>
    <lineage>
        <taxon>Archaea</taxon>
        <taxon>Methanobacteriati</taxon>
        <taxon>Methanobacteriota</taxon>
        <taxon>Stenosarchaea group</taxon>
        <taxon>Methanomicrobia</taxon>
        <taxon>Methanomicrobiales</taxon>
        <taxon>Methanoregulaceae</taxon>
        <taxon>Methanosphaerula</taxon>
    </lineage>
</organism>
<sequence>MSPQSVDNSSGSLGPDPTTMALLTQGLDRIPVPMHVIGTDYRILYTNEAAATLLGKKRDDIIGKKCSDLYRSPNCNTPECPCRIAMEKGINYSVEITMGDVVINVTGAPLTDSSGKVIGAIEYFPEVTGQKKAVADIVNVTKKVEKGDFSARTDPAFHTGDFKKMADGINNLLDIFVAKNNWYKAIIDAVPFPIHVTDMDMKWTLMNAAFEKTLIQQGTIKNRDSSMGLPCSTANATICNTDGCGIRQLHKGVTESYFVWGDMNGKQTTSSLRDQDGNQIGYVEVVEDLTSVIAVRDFIKAEVDRMATNLTLLAEGNLNFNLAVKPADKFTQAEHDDFVKMNENLREAQLAINGLINDAGMLAEAAVEGKLSIRADATKHKGDYGKIIEGFNQTLDAVIGPLNIAADFVAKISAGIAPEKITADYQGDFNVLMHNLNQQIDVIVMRNTELDMLTEAAIGGKLTTRADPSKFQGGNKKMMEGVNAMLDAIIAPLNVAIDYYNKIGNGDIPAKRTNKVNGDIVAMQRSINNCIDNLNALVADAGMLSVAAVEGKLATRADATRHQGDFRKIIEGVNKTLDAVIAPVNEALRVAHEFSQYNFTARFDRSLGVAGDFVRFEDSLDSIGIAVTNAVGAINIQVTDLAASAEEAAASVEEVVSGAQQVADNAGQVSSNAEKGNQGLEQVLKAMEDLSAAVEEVTASTESVATLANGANTLSKDGAELARKAEQGMVGITRSTTEVDQIIVEIKAEMDKIGKIVGLISDLASQTNLLALNAAIEAARAGDAGRGFAVVAAEVKSLAQESRTSAESIAEMIGGLKTKSEKAALATASASKEVREGSAVLSETLNVFNRIVADVEKITRSVEEVASASEEQAATVEEITASVHEVGSLVEGTASEAGDAAAASEETSAAIDEVRKIVENVNMIADTVAREMSKFTV</sequence>
<dbReference type="SUPFAM" id="SSF58104">
    <property type="entry name" value="Methyl-accepting chemotaxis protein (MCP) signaling domain"/>
    <property type="match status" value="1"/>
</dbReference>
<dbReference type="STRING" id="521011.Mpal_1775"/>
<dbReference type="InterPro" id="IPR004089">
    <property type="entry name" value="MCPsignal_dom"/>
</dbReference>
<dbReference type="GO" id="GO:0016020">
    <property type="term" value="C:membrane"/>
    <property type="evidence" value="ECO:0007669"/>
    <property type="project" value="InterPro"/>
</dbReference>
<proteinExistence type="inferred from homology"/>
<dbReference type="InterPro" id="IPR013656">
    <property type="entry name" value="PAS_4"/>
</dbReference>
<dbReference type="KEGG" id="mpl:Mpal_1775"/>
<evidence type="ECO:0000256" key="2">
    <source>
        <dbReference type="ARBA" id="ARBA00029447"/>
    </source>
</evidence>
<evidence type="ECO:0000259" key="4">
    <source>
        <dbReference type="PROSITE" id="PS50111"/>
    </source>
</evidence>
<dbReference type="InterPro" id="IPR035965">
    <property type="entry name" value="PAS-like_dom_sf"/>
</dbReference>
<dbReference type="SMART" id="SM00091">
    <property type="entry name" value="PAS"/>
    <property type="match status" value="2"/>
</dbReference>
<dbReference type="AlphaFoldDB" id="B8GK11"/>
<dbReference type="OrthoDB" id="8523at2157"/>
<evidence type="ECO:0000313" key="6">
    <source>
        <dbReference type="EMBL" id="ACL17082.1"/>
    </source>
</evidence>
<dbReference type="CDD" id="cd11386">
    <property type="entry name" value="MCP_signal"/>
    <property type="match status" value="1"/>
</dbReference>
<gene>
    <name evidence="6" type="ordered locus">Mpal_1775</name>
</gene>
<dbReference type="PROSITE" id="PS50112">
    <property type="entry name" value="PAS"/>
    <property type="match status" value="1"/>
</dbReference>
<evidence type="ECO:0000256" key="1">
    <source>
        <dbReference type="ARBA" id="ARBA00023224"/>
    </source>
</evidence>
<dbReference type="GO" id="GO:0006935">
    <property type="term" value="P:chemotaxis"/>
    <property type="evidence" value="ECO:0007669"/>
    <property type="project" value="InterPro"/>
</dbReference>
<dbReference type="Gene3D" id="1.20.120.1530">
    <property type="match status" value="2"/>
</dbReference>
<dbReference type="Gene3D" id="3.30.450.20">
    <property type="entry name" value="PAS domain"/>
    <property type="match status" value="2"/>
</dbReference>
<dbReference type="InterPro" id="IPR000014">
    <property type="entry name" value="PAS"/>
</dbReference>
<accession>B8GK11</accession>
<dbReference type="PANTHER" id="PTHR32089">
    <property type="entry name" value="METHYL-ACCEPTING CHEMOTAXIS PROTEIN MCPB"/>
    <property type="match status" value="1"/>
</dbReference>
<name>B8GK11_METPE</name>
<keyword evidence="1 3" id="KW-0807">Transducer</keyword>
<dbReference type="Pfam" id="PF08448">
    <property type="entry name" value="PAS_4"/>
    <property type="match status" value="1"/>
</dbReference>
<dbReference type="PRINTS" id="PR00260">
    <property type="entry name" value="CHEMTRNSDUCR"/>
</dbReference>
<dbReference type="Pfam" id="PF18947">
    <property type="entry name" value="HAMP_2"/>
    <property type="match status" value="3"/>
</dbReference>
<comment type="similarity">
    <text evidence="2">Belongs to the methyl-accepting chemotaxis (MCP) protein family.</text>
</comment>
<feature type="domain" description="PAS" evidence="5">
    <location>
        <begin position="19"/>
        <end position="64"/>
    </location>
</feature>
<dbReference type="GO" id="GO:0004888">
    <property type="term" value="F:transmembrane signaling receptor activity"/>
    <property type="evidence" value="ECO:0007669"/>
    <property type="project" value="InterPro"/>
</dbReference>
<dbReference type="eggNOG" id="arCOG02318">
    <property type="taxonomic scope" value="Archaea"/>
</dbReference>
<dbReference type="eggNOG" id="arCOG06193">
    <property type="taxonomic scope" value="Archaea"/>
</dbReference>
<evidence type="ECO:0000259" key="5">
    <source>
        <dbReference type="PROSITE" id="PS50112"/>
    </source>
</evidence>
<dbReference type="SUPFAM" id="SSF55785">
    <property type="entry name" value="PYP-like sensor domain (PAS domain)"/>
    <property type="match status" value="1"/>
</dbReference>
<keyword evidence="7" id="KW-1185">Reference proteome</keyword>
<dbReference type="CDD" id="cd00130">
    <property type="entry name" value="PAS"/>
    <property type="match status" value="1"/>
</dbReference>
<evidence type="ECO:0000256" key="3">
    <source>
        <dbReference type="PROSITE-ProRule" id="PRU00284"/>
    </source>
</evidence>